<feature type="transmembrane region" description="Helical" evidence="2">
    <location>
        <begin position="380"/>
        <end position="400"/>
    </location>
</feature>
<dbReference type="Gene3D" id="3.30.2090.10">
    <property type="entry name" value="Multidrug efflux transporter AcrB TolC docking domain, DN and DC subdomains"/>
    <property type="match status" value="2"/>
</dbReference>
<dbReference type="InterPro" id="IPR001036">
    <property type="entry name" value="Acrflvin-R"/>
</dbReference>
<feature type="transmembrane region" description="Helical" evidence="2">
    <location>
        <begin position="559"/>
        <end position="584"/>
    </location>
</feature>
<feature type="transmembrane region" description="Helical" evidence="2">
    <location>
        <begin position="406"/>
        <end position="431"/>
    </location>
</feature>
<evidence type="ECO:0000256" key="2">
    <source>
        <dbReference type="SAM" id="Phobius"/>
    </source>
</evidence>
<evidence type="ECO:0000313" key="3">
    <source>
        <dbReference type="EMBL" id="GAA4831163.1"/>
    </source>
</evidence>
<proteinExistence type="predicted"/>
<dbReference type="Gene3D" id="3.30.70.1320">
    <property type="entry name" value="Multidrug efflux transporter AcrB pore domain like"/>
    <property type="match status" value="1"/>
</dbReference>
<feature type="transmembrane region" description="Helical" evidence="2">
    <location>
        <begin position="1123"/>
        <end position="1146"/>
    </location>
</feature>
<keyword evidence="4" id="KW-1185">Reference proteome</keyword>
<keyword evidence="2" id="KW-0812">Transmembrane</keyword>
<feature type="transmembrane region" description="Helical" evidence="2">
    <location>
        <begin position="1010"/>
        <end position="1032"/>
    </location>
</feature>
<feature type="transmembrane region" description="Helical" evidence="2">
    <location>
        <begin position="957"/>
        <end position="977"/>
    </location>
</feature>
<dbReference type="InterPro" id="IPR027463">
    <property type="entry name" value="AcrB_DN_DC_subdom"/>
</dbReference>
<dbReference type="SUPFAM" id="SSF82693">
    <property type="entry name" value="Multidrug efflux transporter AcrB pore domain, PN1, PN2, PC1 and PC2 subdomains"/>
    <property type="match status" value="2"/>
</dbReference>
<dbReference type="Gene3D" id="1.20.1640.10">
    <property type="entry name" value="Multidrug efflux transporter AcrB transmembrane domain"/>
    <property type="match status" value="2"/>
</dbReference>
<protein>
    <submittedName>
        <fullName evidence="3">Efflux RND transporter permease subunit</fullName>
    </submittedName>
</protein>
<dbReference type="SUPFAM" id="SSF82714">
    <property type="entry name" value="Multidrug efflux transporter AcrB TolC docking domain, DN and DC subdomains"/>
    <property type="match status" value="2"/>
</dbReference>
<dbReference type="PANTHER" id="PTHR32063:SF0">
    <property type="entry name" value="SWARMING MOTILITY PROTEIN SWRC"/>
    <property type="match status" value="1"/>
</dbReference>
<accession>A0ABP9DCU2</accession>
<dbReference type="RefSeq" id="WP_345370684.1">
    <property type="nucleotide sequence ID" value="NZ_BAABJX010000024.1"/>
</dbReference>
<feature type="transmembrane region" description="Helical" evidence="2">
    <location>
        <begin position="451"/>
        <end position="471"/>
    </location>
</feature>
<dbReference type="Pfam" id="PF00873">
    <property type="entry name" value="ACR_tran"/>
    <property type="match status" value="2"/>
</dbReference>
<feature type="transmembrane region" description="Helical" evidence="2">
    <location>
        <begin position="20"/>
        <end position="41"/>
    </location>
</feature>
<feature type="region of interest" description="Disordered" evidence="1">
    <location>
        <begin position="1158"/>
        <end position="1191"/>
    </location>
</feature>
<dbReference type="Proteomes" id="UP001500298">
    <property type="component" value="Unassembled WGS sequence"/>
</dbReference>
<keyword evidence="2" id="KW-1133">Transmembrane helix</keyword>
<feature type="transmembrane region" description="Helical" evidence="2">
    <location>
        <begin position="525"/>
        <end position="547"/>
    </location>
</feature>
<feature type="compositionally biased region" description="Polar residues" evidence="1">
    <location>
        <begin position="1173"/>
        <end position="1191"/>
    </location>
</feature>
<feature type="transmembrane region" description="Helical" evidence="2">
    <location>
        <begin position="610"/>
        <end position="629"/>
    </location>
</feature>
<dbReference type="EMBL" id="BAABJX010000024">
    <property type="protein sequence ID" value="GAA4831163.1"/>
    <property type="molecule type" value="Genomic_DNA"/>
</dbReference>
<dbReference type="SUPFAM" id="SSF82866">
    <property type="entry name" value="Multidrug efflux transporter AcrB transmembrane domain"/>
    <property type="match status" value="2"/>
</dbReference>
<gene>
    <name evidence="3" type="ORF">GCM10023331_15510</name>
</gene>
<feature type="transmembrane region" description="Helical" evidence="2">
    <location>
        <begin position="483"/>
        <end position="505"/>
    </location>
</feature>
<sequence>MDNKSNKKPLKEFGLSSFAINNSTSIFILTAIVVIFGFISYSSMPKEQFPEIRIPMVYINTVYPGNSPEDIENLVTRPIEKELKSIKGIDEITSTSAQDYSVIILKFEDDVEVSKAVQDTKDAVDKAKKDLPKDLDQDPNVMEMDMTEIPVMTINLSGDFEIDRLNDYAEYLQDEIEELQEVSKVSISGALEREIQINADLFKMDAMMVSFQDIENAVNAENVTISGGEVLTNGYRRSLRVSGEFESAKEMANIIVKSEDGNTIYLKDIAEVKDAYVERKSFARLARPQDFPKAIANPVVSLKVVKRGGENLIIATDKINDLLEEARESRQLPSNLDITITESQARDMENQLSNLENNIITGVILVTLVLLFFMGLRNALFVGMAIPLSMLMSFVILSFMGITLNMIVLFALILALGMLVDNAIVIIENIYRLREEGFSNKAAAKQGAGEVAMAIISSTATTLAAFVPLAFWGGMMGEFMKYLPITLIIVLASSLFIGLVINPVVAQRFMVLDDRDPNRGKKSKLFFGFASVGLAVIAYIVTIVMNATSEGTEVASYTFPNIMMVLGLIVLANATFLKTAAYWFQDKLLVRIEKLYLVTLKYALVGSRPYIAVAGTIVLLFVSIAAYFGSKPLVEFFPNNEPRYVYMYVEAPLGTDVLQTNKLTVELEKRLYKELQPYSNIIESVVTNVGENTNDPQDMSGGGGATPHKSKITVAFVPFEDRDGVNTQEVLKLCAQIVKEVPGVTVTTDKERNGPPQGKPVNIEVSGDDYAQLIKVADDIQARIETSEVTGIDNLGMDINVSKPELMMHIDRNKARRYGLSTAQVAMALRTAIYGKEISKFKEKEDEYPIMLRLKDDYRYNISSLADQRITFRDNKGRMHQVPISSVATIEYTSTVGEVKRKDLDKVITVSSNVTEGYNANEVVANVKKVLKGYEVPQGVEYKFTGQQEEQQESMEFLTTAMLIAMSTIFLILVSQFNSFSKPFIILTSVVLSLVGVFMGLTITGDPFVIIMHMIGIISLAGVVVNNAIVLIDYTDLLVKRRKEELGLDEDDNLSNEETFHCIVKAGYTRLRPVLLTAITTILGLIPMAVGLNIDFVGLFSSFSPEIYFGGDNAIFWGPMAKAVIYGLTFATFLTLVVVPTMYMIVVRMKNHFSPNNKEGINEGEASMPTPTPVYQNGNGQSKAVATDTSF</sequence>
<feature type="transmembrane region" description="Helical" evidence="2">
    <location>
        <begin position="984"/>
        <end position="1004"/>
    </location>
</feature>
<dbReference type="Gene3D" id="3.30.70.1430">
    <property type="entry name" value="Multidrug efflux transporter AcrB pore domain"/>
    <property type="match status" value="2"/>
</dbReference>
<evidence type="ECO:0000313" key="4">
    <source>
        <dbReference type="Proteomes" id="UP001500298"/>
    </source>
</evidence>
<keyword evidence="2" id="KW-0472">Membrane</keyword>
<reference evidence="4" key="1">
    <citation type="journal article" date="2019" name="Int. J. Syst. Evol. Microbiol.">
        <title>The Global Catalogue of Microorganisms (GCM) 10K type strain sequencing project: providing services to taxonomists for standard genome sequencing and annotation.</title>
        <authorList>
            <consortium name="The Broad Institute Genomics Platform"/>
            <consortium name="The Broad Institute Genome Sequencing Center for Infectious Disease"/>
            <person name="Wu L."/>
            <person name="Ma J."/>
        </authorList>
    </citation>
    <scope>NUCLEOTIDE SEQUENCE [LARGE SCALE GENOMIC DNA]</scope>
    <source>
        <strain evidence="4">JCM 18326</strain>
    </source>
</reference>
<evidence type="ECO:0000256" key="1">
    <source>
        <dbReference type="SAM" id="MobiDB-lite"/>
    </source>
</evidence>
<comment type="caution">
    <text evidence="3">The sequence shown here is derived from an EMBL/GenBank/DDBJ whole genome shotgun (WGS) entry which is preliminary data.</text>
</comment>
<feature type="transmembrane region" description="Helical" evidence="2">
    <location>
        <begin position="355"/>
        <end position="373"/>
    </location>
</feature>
<dbReference type="Gene3D" id="3.30.70.1440">
    <property type="entry name" value="Multidrug efflux transporter AcrB pore domain"/>
    <property type="match status" value="1"/>
</dbReference>
<name>A0ABP9DCU2_9BACT</name>
<dbReference type="PANTHER" id="PTHR32063">
    <property type="match status" value="1"/>
</dbReference>
<feature type="transmembrane region" description="Helical" evidence="2">
    <location>
        <begin position="1074"/>
        <end position="1103"/>
    </location>
</feature>
<dbReference type="PRINTS" id="PR00702">
    <property type="entry name" value="ACRIFLAVINRP"/>
</dbReference>
<organism evidence="3 4">
    <name type="scientific">Algivirga pacifica</name>
    <dbReference type="NCBI Taxonomy" id="1162670"/>
    <lineage>
        <taxon>Bacteria</taxon>
        <taxon>Pseudomonadati</taxon>
        <taxon>Bacteroidota</taxon>
        <taxon>Cytophagia</taxon>
        <taxon>Cytophagales</taxon>
        <taxon>Flammeovirgaceae</taxon>
        <taxon>Algivirga</taxon>
    </lineage>
</organism>